<protein>
    <submittedName>
        <fullName evidence="2">Uncharacterized protein</fullName>
    </submittedName>
</protein>
<gene>
    <name evidence="2" type="ORF">EDM59_22690</name>
</gene>
<dbReference type="RefSeq" id="WP_122925703.1">
    <property type="nucleotide sequence ID" value="NZ_RHHU01000015.1"/>
</dbReference>
<proteinExistence type="predicted"/>
<comment type="caution">
    <text evidence="2">The sequence shown here is derived from an EMBL/GenBank/DDBJ whole genome shotgun (WGS) entry which is preliminary data.</text>
</comment>
<evidence type="ECO:0000313" key="2">
    <source>
        <dbReference type="EMBL" id="RNB81444.1"/>
    </source>
</evidence>
<dbReference type="Proteomes" id="UP000269573">
    <property type="component" value="Unassembled WGS sequence"/>
</dbReference>
<keyword evidence="3" id="KW-1185">Reference proteome</keyword>
<dbReference type="AlphaFoldDB" id="A0A3M8D051"/>
<evidence type="ECO:0000256" key="1">
    <source>
        <dbReference type="SAM" id="MobiDB-lite"/>
    </source>
</evidence>
<feature type="region of interest" description="Disordered" evidence="1">
    <location>
        <begin position="34"/>
        <end position="62"/>
    </location>
</feature>
<evidence type="ECO:0000313" key="3">
    <source>
        <dbReference type="Proteomes" id="UP000269573"/>
    </source>
</evidence>
<reference evidence="2 3" key="1">
    <citation type="submission" date="2018-10" db="EMBL/GenBank/DDBJ databases">
        <title>Phylogenomics of Brevibacillus.</title>
        <authorList>
            <person name="Dunlap C."/>
        </authorList>
    </citation>
    <scope>NUCLEOTIDE SEQUENCE [LARGE SCALE GENOMIC DNA]</scope>
    <source>
        <strain evidence="2 3">JCM 15774</strain>
    </source>
</reference>
<organism evidence="2 3">
    <name type="scientific">Brevibacillus nitrificans</name>
    <dbReference type="NCBI Taxonomy" id="651560"/>
    <lineage>
        <taxon>Bacteria</taxon>
        <taxon>Bacillati</taxon>
        <taxon>Bacillota</taxon>
        <taxon>Bacilli</taxon>
        <taxon>Bacillales</taxon>
        <taxon>Paenibacillaceae</taxon>
        <taxon>Brevibacillus</taxon>
    </lineage>
</organism>
<sequence>MNKLAREHSSTNEQMMREMNQVRQELQEMKNTLGKLSSRPSAGQRRGSILFGPRRTVTSPKAAEKAKPVFALEDLLPLLPHLSSTFPQLKNPKVADSIKVLSNPAVMSMIQQFLQNGGLSMLTGNKQVETVSRRERRGLFW</sequence>
<accession>A0A3M8D051</accession>
<dbReference type="EMBL" id="RHHU01000015">
    <property type="protein sequence ID" value="RNB81444.1"/>
    <property type="molecule type" value="Genomic_DNA"/>
</dbReference>
<name>A0A3M8D051_9BACL</name>